<dbReference type="Proteomes" id="UP001209713">
    <property type="component" value="Unassembled WGS sequence"/>
</dbReference>
<dbReference type="EMBL" id="JAOVZB010000005">
    <property type="protein sequence ID" value="MCV2403625.1"/>
    <property type="molecule type" value="Genomic_DNA"/>
</dbReference>
<dbReference type="RefSeq" id="WP_263531002.1">
    <property type="nucleotide sequence ID" value="NZ_JAOVZB010000005.1"/>
</dbReference>
<proteinExistence type="predicted"/>
<evidence type="ECO:0000313" key="1">
    <source>
        <dbReference type="EMBL" id="MCV2403625.1"/>
    </source>
</evidence>
<protein>
    <recommendedName>
        <fullName evidence="3">YtkA-like domain-containing protein</fullName>
    </recommendedName>
</protein>
<accession>A0ABT2YV34</accession>
<sequence>MPWTQLSRAVFLRAVLWLLSLVVTNTVMACTLPAGSDINRQEGEFLISVQFDKQPLELGALHSIQAIICYASGQAYTGEIKADAIMPAHNHGMNYQPSFTMTSPGHYTGTGFVFHMPGLWRLRLTLQSDNGKQLIEHDFVL</sequence>
<reference evidence="1 2" key="1">
    <citation type="submission" date="2022-10" db="EMBL/GenBank/DDBJ databases">
        <title>Marinomonas transparenta sp. nov. and Marinomonas sargassi sp. nov., isolated from marine alga (Sargassum natans (L.) Gaillon).</title>
        <authorList>
            <person name="Wang Y."/>
        </authorList>
    </citation>
    <scope>NUCLEOTIDE SEQUENCE [LARGE SCALE GENOMIC DNA]</scope>
    <source>
        <strain evidence="1 2">C2222</strain>
    </source>
</reference>
<name>A0ABT2YV34_9GAMM</name>
<evidence type="ECO:0008006" key="3">
    <source>
        <dbReference type="Google" id="ProtNLM"/>
    </source>
</evidence>
<comment type="caution">
    <text evidence="1">The sequence shown here is derived from an EMBL/GenBank/DDBJ whole genome shotgun (WGS) entry which is preliminary data.</text>
</comment>
<keyword evidence="2" id="KW-1185">Reference proteome</keyword>
<organism evidence="1 2">
    <name type="scientific">Marinomonas sargassi</name>
    <dbReference type="NCBI Taxonomy" id="2984494"/>
    <lineage>
        <taxon>Bacteria</taxon>
        <taxon>Pseudomonadati</taxon>
        <taxon>Pseudomonadota</taxon>
        <taxon>Gammaproteobacteria</taxon>
        <taxon>Oceanospirillales</taxon>
        <taxon>Oceanospirillaceae</taxon>
        <taxon>Marinomonas</taxon>
    </lineage>
</organism>
<gene>
    <name evidence="1" type="ORF">OFY17_12155</name>
</gene>
<evidence type="ECO:0000313" key="2">
    <source>
        <dbReference type="Proteomes" id="UP001209713"/>
    </source>
</evidence>